<feature type="domain" description="4-vinyl reductase 4VR" evidence="1">
    <location>
        <begin position="102"/>
        <end position="164"/>
    </location>
</feature>
<evidence type="ECO:0000313" key="2">
    <source>
        <dbReference type="EMBL" id="OZI56013.1"/>
    </source>
</evidence>
<sequence length="165" mass="17524">MGQLLERLNWDTASGQILDADRRYVMMRADVLMGLFSALPATDRQRAFESLRASVRNHGGASARAYQASGTADTGAFLQVMAESAADLGWGVWRFDWKPAQALTLTVRNSPFASAAGSNEAPVCHAIAGMLEAVTALVLGKAAGVQETQCACMGASHCVFQGRTD</sequence>
<accession>A0A261U585</accession>
<dbReference type="Gene3D" id="3.30.1380.20">
    <property type="entry name" value="Trafficking protein particle complex subunit 3"/>
    <property type="match status" value="1"/>
</dbReference>
<name>A0A261U585_9BORD</name>
<dbReference type="SMART" id="SM00989">
    <property type="entry name" value="V4R"/>
    <property type="match status" value="1"/>
</dbReference>
<evidence type="ECO:0000313" key="3">
    <source>
        <dbReference type="Proteomes" id="UP000216885"/>
    </source>
</evidence>
<evidence type="ECO:0000259" key="1">
    <source>
        <dbReference type="SMART" id="SM00989"/>
    </source>
</evidence>
<protein>
    <recommendedName>
        <fullName evidence="1">4-vinyl reductase 4VR domain-containing protein</fullName>
    </recommendedName>
</protein>
<proteinExistence type="predicted"/>
<dbReference type="EMBL" id="NEVQ01000013">
    <property type="protein sequence ID" value="OZI56013.1"/>
    <property type="molecule type" value="Genomic_DNA"/>
</dbReference>
<dbReference type="AlphaFoldDB" id="A0A261U585"/>
<dbReference type="InterPro" id="IPR004096">
    <property type="entry name" value="V4R"/>
</dbReference>
<dbReference type="SUPFAM" id="SSF111126">
    <property type="entry name" value="Ligand-binding domain in the NO signalling and Golgi transport"/>
    <property type="match status" value="1"/>
</dbReference>
<dbReference type="PANTHER" id="PTHR35090:SF1">
    <property type="entry name" value="SLR0144 PROTEIN"/>
    <property type="match status" value="1"/>
</dbReference>
<organism evidence="2 3">
    <name type="scientific">Bordetella genomosp. 4</name>
    <dbReference type="NCBI Taxonomy" id="463044"/>
    <lineage>
        <taxon>Bacteria</taxon>
        <taxon>Pseudomonadati</taxon>
        <taxon>Pseudomonadota</taxon>
        <taxon>Betaproteobacteria</taxon>
        <taxon>Burkholderiales</taxon>
        <taxon>Alcaligenaceae</taxon>
        <taxon>Bordetella</taxon>
    </lineage>
</organism>
<keyword evidence="3" id="KW-1185">Reference proteome</keyword>
<dbReference type="PANTHER" id="PTHR35090">
    <property type="entry name" value="DNA-DIRECTED RNA POLYMERASE SUBUNIT I"/>
    <property type="match status" value="1"/>
</dbReference>
<dbReference type="Proteomes" id="UP000216885">
    <property type="component" value="Unassembled WGS sequence"/>
</dbReference>
<gene>
    <name evidence="2" type="ORF">CAL20_11195</name>
</gene>
<reference evidence="2 3" key="1">
    <citation type="submission" date="2017-05" db="EMBL/GenBank/DDBJ databases">
        <title>Complete and WGS of Bordetella genogroups.</title>
        <authorList>
            <person name="Spilker T."/>
            <person name="LiPuma J."/>
        </authorList>
    </citation>
    <scope>NUCLEOTIDE SEQUENCE [LARGE SCALE GENOMIC DNA]</scope>
    <source>
        <strain evidence="2 3">AU9919</strain>
    </source>
</reference>
<dbReference type="InterPro" id="IPR024096">
    <property type="entry name" value="NO_sig/Golgi_transp_ligand-bd"/>
</dbReference>
<comment type="caution">
    <text evidence="2">The sequence shown here is derived from an EMBL/GenBank/DDBJ whole genome shotgun (WGS) entry which is preliminary data.</text>
</comment>
<dbReference type="Pfam" id="PF02830">
    <property type="entry name" value="V4R"/>
    <property type="match status" value="1"/>
</dbReference>
<dbReference type="RefSeq" id="WP_094837896.1">
    <property type="nucleotide sequence ID" value="NZ_NEVQ01000013.1"/>
</dbReference>